<reference evidence="2" key="1">
    <citation type="submission" date="2022-09" db="EMBL/GenBank/DDBJ databases">
        <title>Fusarium specimens isolated from Avocado Roots.</title>
        <authorList>
            <person name="Stajich J."/>
            <person name="Roper C."/>
            <person name="Heimlech-Rivalta G."/>
        </authorList>
    </citation>
    <scope>NUCLEOTIDE SEQUENCE</scope>
    <source>
        <strain evidence="2">CF00136</strain>
    </source>
</reference>
<gene>
    <name evidence="2" type="ORF">NW762_004288</name>
</gene>
<protein>
    <submittedName>
        <fullName evidence="2">Uncharacterized protein</fullName>
    </submittedName>
</protein>
<evidence type="ECO:0000313" key="3">
    <source>
        <dbReference type="Proteomes" id="UP001152049"/>
    </source>
</evidence>
<dbReference type="AlphaFoldDB" id="A0A9W8S6I8"/>
<dbReference type="EMBL" id="JAOQAZ010000005">
    <property type="protein sequence ID" value="KAJ4266304.1"/>
    <property type="molecule type" value="Genomic_DNA"/>
</dbReference>
<accession>A0A9W8S6I8</accession>
<keyword evidence="3" id="KW-1185">Reference proteome</keyword>
<sequence>MSIPNMEHETFEENFLCVDNEHDPVLLKIKELQERVRDCIQGIKSNNAAHPFLISSVSRNSSTSSVDSHGAQPSSSSIASTTTTTDKTFNSDLEDEILQAAARSGWQIAVLKTEWDDSIPAFCHPVPTAKYRGKPWREGCHPSVWRH</sequence>
<feature type="region of interest" description="Disordered" evidence="1">
    <location>
        <begin position="59"/>
        <end position="86"/>
    </location>
</feature>
<evidence type="ECO:0000256" key="1">
    <source>
        <dbReference type="SAM" id="MobiDB-lite"/>
    </source>
</evidence>
<dbReference type="Proteomes" id="UP001152049">
    <property type="component" value="Unassembled WGS sequence"/>
</dbReference>
<organism evidence="2 3">
    <name type="scientific">Fusarium torreyae</name>
    <dbReference type="NCBI Taxonomy" id="1237075"/>
    <lineage>
        <taxon>Eukaryota</taxon>
        <taxon>Fungi</taxon>
        <taxon>Dikarya</taxon>
        <taxon>Ascomycota</taxon>
        <taxon>Pezizomycotina</taxon>
        <taxon>Sordariomycetes</taxon>
        <taxon>Hypocreomycetidae</taxon>
        <taxon>Hypocreales</taxon>
        <taxon>Nectriaceae</taxon>
        <taxon>Fusarium</taxon>
    </lineage>
</organism>
<proteinExistence type="predicted"/>
<evidence type="ECO:0000313" key="2">
    <source>
        <dbReference type="EMBL" id="KAJ4266304.1"/>
    </source>
</evidence>
<comment type="caution">
    <text evidence="2">The sequence shown here is derived from an EMBL/GenBank/DDBJ whole genome shotgun (WGS) entry which is preliminary data.</text>
</comment>
<name>A0A9W8S6I8_9HYPO</name>